<protein>
    <submittedName>
        <fullName evidence="3">C2 domain-containing protein</fullName>
    </submittedName>
</protein>
<dbReference type="SUPFAM" id="SSF49562">
    <property type="entry name" value="C2 domain (Calcium/lipid-binding domain, CaLB)"/>
    <property type="match status" value="1"/>
</dbReference>
<dbReference type="Proteomes" id="UP000276776">
    <property type="component" value="Unassembled WGS sequence"/>
</dbReference>
<dbReference type="InterPro" id="IPR035892">
    <property type="entry name" value="C2_domain_sf"/>
</dbReference>
<dbReference type="WBParaSite" id="TCLT_0000860101-mRNA-1">
    <property type="protein sequence ID" value="TCLT_0000860101-mRNA-1"/>
    <property type="gene ID" value="TCLT_0000860101"/>
</dbReference>
<proteinExistence type="predicted"/>
<reference evidence="1 2" key="2">
    <citation type="submission" date="2018-11" db="EMBL/GenBank/DDBJ databases">
        <authorList>
            <consortium name="Pathogen Informatics"/>
        </authorList>
    </citation>
    <scope>NUCLEOTIDE SEQUENCE [LARGE SCALE GENOMIC DNA]</scope>
</reference>
<evidence type="ECO:0000313" key="1">
    <source>
        <dbReference type="EMBL" id="VDN06164.1"/>
    </source>
</evidence>
<accession>A0A0N5D6E2</accession>
<dbReference type="EMBL" id="UYYF01004655">
    <property type="protein sequence ID" value="VDN06164.1"/>
    <property type="molecule type" value="Genomic_DNA"/>
</dbReference>
<organism evidence="3">
    <name type="scientific">Thelazia callipaeda</name>
    <name type="common">Oriental eyeworm</name>
    <name type="synonym">Parasitic nematode</name>
    <dbReference type="NCBI Taxonomy" id="103827"/>
    <lineage>
        <taxon>Eukaryota</taxon>
        <taxon>Metazoa</taxon>
        <taxon>Ecdysozoa</taxon>
        <taxon>Nematoda</taxon>
        <taxon>Chromadorea</taxon>
        <taxon>Rhabditida</taxon>
        <taxon>Spirurina</taxon>
        <taxon>Spiruromorpha</taxon>
        <taxon>Thelazioidea</taxon>
        <taxon>Thelaziidae</taxon>
        <taxon>Thelazia</taxon>
    </lineage>
</organism>
<sequence>MAKLHKTKYHIFLSVQLLHRCEILEKYETRSKRFATKMYFKETMKFNVPSTYADISLQIKVYQNTGNDEEIGHILVGPQGHLTGVHHWKQTFNHPNTPISVCHKLTSTVRLPKGFLRSL</sequence>
<dbReference type="STRING" id="103827.A0A0N5D6E2"/>
<dbReference type="AlphaFoldDB" id="A0A0N5D6E2"/>
<reference evidence="3" key="1">
    <citation type="submission" date="2017-02" db="UniProtKB">
        <authorList>
            <consortium name="WormBaseParasite"/>
        </authorList>
    </citation>
    <scope>IDENTIFICATION</scope>
</reference>
<evidence type="ECO:0000313" key="3">
    <source>
        <dbReference type="WBParaSite" id="TCLT_0000860101-mRNA-1"/>
    </source>
</evidence>
<dbReference type="OrthoDB" id="270970at2759"/>
<name>A0A0N5D6E2_THECL</name>
<evidence type="ECO:0000313" key="2">
    <source>
        <dbReference type="Proteomes" id="UP000276776"/>
    </source>
</evidence>
<dbReference type="OMA" id="SFSAWHT"/>
<keyword evidence="2" id="KW-1185">Reference proteome</keyword>
<gene>
    <name evidence="1" type="ORF">TCLT_LOCUS8590</name>
</gene>
<dbReference type="Gene3D" id="2.60.40.150">
    <property type="entry name" value="C2 domain"/>
    <property type="match status" value="1"/>
</dbReference>